<accession>A0A1Y1ZBU9</accession>
<dbReference type="PANTHER" id="PTHR35309">
    <property type="match status" value="1"/>
</dbReference>
<dbReference type="Proteomes" id="UP000193144">
    <property type="component" value="Unassembled WGS sequence"/>
</dbReference>
<keyword evidence="2" id="KW-1185">Reference proteome</keyword>
<comment type="caution">
    <text evidence="1">The sequence shown here is derived from an EMBL/GenBank/DDBJ whole genome shotgun (WGS) entry which is preliminary data.</text>
</comment>
<proteinExistence type="predicted"/>
<dbReference type="GO" id="GO:0009976">
    <property type="term" value="F:tocopherol cyclase activity"/>
    <property type="evidence" value="ECO:0007669"/>
    <property type="project" value="InterPro"/>
</dbReference>
<sequence length="332" mass="37403">MEHFAPHSSVFEGWYSKFDLPSGGHVALVICSVPNATSLPPHMVSFTYYPKSGSPIFQREHWVSSIDHRITGPDNAFELLVPDMGSMNVAADSTTTYDLSCSDWTLQARTRDRTPWGNKKSTPEGWLVQLPLPLHWHVHTLDSSCDFKLDIPSLDLPASDQRCVASVHQEKNWASSFPSSHMWIQARNGDRGIYIAGGKILGVTAYILGYRSPDLDFDFLPPFAMCVLGISPSMKVDHDWDSRAFHISVQGLWRKIVVKASAPGDRGWFGLGSPFPEGHRRNFCTESFLATVEVEVSDRGWWGWKERRREVFEHASLEFGGEYFPERGDKGD</sequence>
<dbReference type="PANTHER" id="PTHR35309:SF4">
    <property type="entry name" value="TOCOPHEROL CYCLASE"/>
    <property type="match status" value="1"/>
</dbReference>
<evidence type="ECO:0000313" key="2">
    <source>
        <dbReference type="Proteomes" id="UP000193144"/>
    </source>
</evidence>
<reference evidence="1 2" key="1">
    <citation type="submission" date="2016-07" db="EMBL/GenBank/DDBJ databases">
        <title>Pervasive Adenine N6-methylation of Active Genes in Fungi.</title>
        <authorList>
            <consortium name="DOE Joint Genome Institute"/>
            <person name="Mondo S.J."/>
            <person name="Dannebaum R.O."/>
            <person name="Kuo R.C."/>
            <person name="Labutti K."/>
            <person name="Haridas S."/>
            <person name="Kuo A."/>
            <person name="Salamov A."/>
            <person name="Ahrendt S.R."/>
            <person name="Lipzen A."/>
            <person name="Sullivan W."/>
            <person name="Andreopoulos W.B."/>
            <person name="Clum A."/>
            <person name="Lindquist E."/>
            <person name="Daum C."/>
            <person name="Ramamoorthy G.K."/>
            <person name="Gryganskyi A."/>
            <person name="Culley D."/>
            <person name="Magnuson J.K."/>
            <person name="James T.Y."/>
            <person name="O'Malley M.A."/>
            <person name="Stajich J.E."/>
            <person name="Spatafora J.W."/>
            <person name="Visel A."/>
            <person name="Grigoriev I.V."/>
        </authorList>
    </citation>
    <scope>NUCLEOTIDE SEQUENCE [LARGE SCALE GENOMIC DNA]</scope>
    <source>
        <strain evidence="1 2">CBS 115471</strain>
    </source>
</reference>
<organism evidence="1 2">
    <name type="scientific">Clohesyomyces aquaticus</name>
    <dbReference type="NCBI Taxonomy" id="1231657"/>
    <lineage>
        <taxon>Eukaryota</taxon>
        <taxon>Fungi</taxon>
        <taxon>Dikarya</taxon>
        <taxon>Ascomycota</taxon>
        <taxon>Pezizomycotina</taxon>
        <taxon>Dothideomycetes</taxon>
        <taxon>Pleosporomycetidae</taxon>
        <taxon>Pleosporales</taxon>
        <taxon>Lindgomycetaceae</taxon>
        <taxon>Clohesyomyces</taxon>
    </lineage>
</organism>
<evidence type="ECO:0008006" key="3">
    <source>
        <dbReference type="Google" id="ProtNLM"/>
    </source>
</evidence>
<dbReference type="OrthoDB" id="5421239at2759"/>
<gene>
    <name evidence="1" type="ORF">BCR34DRAFT_489197</name>
</gene>
<dbReference type="InterPro" id="IPR025893">
    <property type="entry name" value="Tocopherol_cyclase"/>
</dbReference>
<evidence type="ECO:0000313" key="1">
    <source>
        <dbReference type="EMBL" id="ORY07793.1"/>
    </source>
</evidence>
<name>A0A1Y1ZBU9_9PLEO</name>
<dbReference type="EMBL" id="MCFA01000106">
    <property type="protein sequence ID" value="ORY07793.1"/>
    <property type="molecule type" value="Genomic_DNA"/>
</dbReference>
<dbReference type="AlphaFoldDB" id="A0A1Y1ZBU9"/>
<protein>
    <recommendedName>
        <fullName evidence="3">Tocopherol cyclase-domain-containing protein</fullName>
    </recommendedName>
</protein>